<dbReference type="InterPro" id="IPR009097">
    <property type="entry name" value="Cyclic_Pdiesterase"/>
</dbReference>
<dbReference type="InterPro" id="IPR014051">
    <property type="entry name" value="Phosphoesterase_HXTX"/>
</dbReference>
<feature type="short sequence motif" description="HXTX 2" evidence="2">
    <location>
        <begin position="130"/>
        <end position="133"/>
    </location>
</feature>
<proteinExistence type="inferred from homology"/>
<name>A0ABP8N035_9BACT</name>
<gene>
    <name evidence="4" type="primary">thpR</name>
    <name evidence="4" type="ORF">GCM10023156_35990</name>
</gene>
<keyword evidence="1 2" id="KW-0378">Hydrolase</keyword>
<dbReference type="PANTHER" id="PTHR35561">
    <property type="entry name" value="RNA 2',3'-CYCLIC PHOSPHODIESTERASE"/>
    <property type="match status" value="1"/>
</dbReference>
<evidence type="ECO:0000313" key="4">
    <source>
        <dbReference type="EMBL" id="GAA4458198.1"/>
    </source>
</evidence>
<dbReference type="EMBL" id="BAABGA010000046">
    <property type="protein sequence ID" value="GAA4458198.1"/>
    <property type="molecule type" value="Genomic_DNA"/>
</dbReference>
<dbReference type="NCBIfam" id="TIGR02258">
    <property type="entry name" value="2_5_ligase"/>
    <property type="match status" value="1"/>
</dbReference>
<evidence type="ECO:0000256" key="1">
    <source>
        <dbReference type="ARBA" id="ARBA00022801"/>
    </source>
</evidence>
<evidence type="ECO:0000313" key="5">
    <source>
        <dbReference type="Proteomes" id="UP001500840"/>
    </source>
</evidence>
<feature type="active site" description="Proton acceptor" evidence="2">
    <location>
        <position position="130"/>
    </location>
</feature>
<accession>A0ABP8N035</accession>
<feature type="domain" description="Phosphoesterase HXTX" evidence="3">
    <location>
        <begin position="99"/>
        <end position="181"/>
    </location>
</feature>
<dbReference type="PANTHER" id="PTHR35561:SF1">
    <property type="entry name" value="RNA 2',3'-CYCLIC PHOSPHODIESTERASE"/>
    <property type="match status" value="1"/>
</dbReference>
<evidence type="ECO:0000259" key="3">
    <source>
        <dbReference type="Pfam" id="PF02834"/>
    </source>
</evidence>
<comment type="similarity">
    <text evidence="2">Belongs to the 2H phosphoesterase superfamily. ThpR family.</text>
</comment>
<dbReference type="EC" id="3.1.4.58" evidence="2"/>
<dbReference type="InterPro" id="IPR004175">
    <property type="entry name" value="RNA_CPDase"/>
</dbReference>
<reference evidence="5" key="1">
    <citation type="journal article" date="2019" name="Int. J. Syst. Evol. Microbiol.">
        <title>The Global Catalogue of Microorganisms (GCM) 10K type strain sequencing project: providing services to taxonomists for standard genome sequencing and annotation.</title>
        <authorList>
            <consortium name="The Broad Institute Genomics Platform"/>
            <consortium name="The Broad Institute Genome Sequencing Center for Infectious Disease"/>
            <person name="Wu L."/>
            <person name="Ma J."/>
        </authorList>
    </citation>
    <scope>NUCLEOTIDE SEQUENCE [LARGE SCALE GENOMIC DNA]</scope>
    <source>
        <strain evidence="5">JCM 17759</strain>
    </source>
</reference>
<dbReference type="Proteomes" id="UP001500840">
    <property type="component" value="Unassembled WGS sequence"/>
</dbReference>
<dbReference type="SUPFAM" id="SSF55144">
    <property type="entry name" value="LigT-like"/>
    <property type="match status" value="1"/>
</dbReference>
<comment type="catalytic activity">
    <reaction evidence="2">
        <text>a 3'-end 2',3'-cyclophospho-ribonucleotide-RNA + H2O = a 3'-end 2'-phospho-ribonucleotide-RNA + H(+)</text>
        <dbReference type="Rhea" id="RHEA:11828"/>
        <dbReference type="Rhea" id="RHEA-COMP:10464"/>
        <dbReference type="Rhea" id="RHEA-COMP:17353"/>
        <dbReference type="ChEBI" id="CHEBI:15377"/>
        <dbReference type="ChEBI" id="CHEBI:15378"/>
        <dbReference type="ChEBI" id="CHEBI:83064"/>
        <dbReference type="ChEBI" id="CHEBI:173113"/>
        <dbReference type="EC" id="3.1.4.58"/>
    </reaction>
</comment>
<sequence length="191" mass="21201">MQTIRSFIAIPLSPQVGRNAVRLIEALSVPGDGIRWVPKDNLHLTLKFLGEVDNVEVPQVCKIIRNVTQDFEPFDLDFAGAGGFPNLDRPRVLCVHIDDPTNSLSQMVARLETELAEIGFKPEPRDYVPHLTLGRTKGGSRRASGDVLQRVKAHAEMRLGQMNVDTVELIASFLEKQGPSYQVMDTIDLGE</sequence>
<dbReference type="HAMAP" id="MF_01940">
    <property type="entry name" value="RNA_CPDase"/>
    <property type="match status" value="1"/>
</dbReference>
<dbReference type="Gene3D" id="3.90.1140.10">
    <property type="entry name" value="Cyclic phosphodiesterase"/>
    <property type="match status" value="1"/>
</dbReference>
<protein>
    <recommendedName>
        <fullName evidence="2">RNA 2',3'-cyclic phosphodiesterase</fullName>
        <shortName evidence="2">RNA 2',3'-CPDase</shortName>
        <ecNumber evidence="2">3.1.4.58</ecNumber>
    </recommendedName>
</protein>
<feature type="short sequence motif" description="HXTX 1" evidence="2">
    <location>
        <begin position="43"/>
        <end position="46"/>
    </location>
</feature>
<dbReference type="RefSeq" id="WP_339945812.1">
    <property type="nucleotide sequence ID" value="NZ_BAABGA010000046.1"/>
</dbReference>
<keyword evidence="5" id="KW-1185">Reference proteome</keyword>
<feature type="domain" description="Phosphoesterase HXTX" evidence="3">
    <location>
        <begin position="10"/>
        <end position="93"/>
    </location>
</feature>
<organism evidence="4 5">
    <name type="scientific">Novipirellula rosea</name>
    <dbReference type="NCBI Taxonomy" id="1031540"/>
    <lineage>
        <taxon>Bacteria</taxon>
        <taxon>Pseudomonadati</taxon>
        <taxon>Planctomycetota</taxon>
        <taxon>Planctomycetia</taxon>
        <taxon>Pirellulales</taxon>
        <taxon>Pirellulaceae</taxon>
        <taxon>Novipirellula</taxon>
    </lineage>
</organism>
<dbReference type="Pfam" id="PF02834">
    <property type="entry name" value="LigT_PEase"/>
    <property type="match status" value="2"/>
</dbReference>
<evidence type="ECO:0000256" key="2">
    <source>
        <dbReference type="HAMAP-Rule" id="MF_01940"/>
    </source>
</evidence>
<comment type="caution">
    <text evidence="4">The sequence shown here is derived from an EMBL/GenBank/DDBJ whole genome shotgun (WGS) entry which is preliminary data.</text>
</comment>
<feature type="active site" description="Proton donor" evidence="2">
    <location>
        <position position="43"/>
    </location>
</feature>
<comment type="function">
    <text evidence="2">Hydrolyzes RNA 2',3'-cyclic phosphodiester to an RNA 2'-phosphomonoester.</text>
</comment>